<name>A0ACC2R7E3_9NEOP</name>
<gene>
    <name evidence="1" type="ORF">PYW08_001678</name>
</gene>
<reference evidence="1" key="1">
    <citation type="submission" date="2023-03" db="EMBL/GenBank/DDBJ databases">
        <title>Chromosome-level genomes of two armyworms, Mythimna separata and Mythimna loreyi, provide insights into the biosynthesis and reception of sex pheromones.</title>
        <authorList>
            <person name="Zhao H."/>
        </authorList>
    </citation>
    <scope>NUCLEOTIDE SEQUENCE</scope>
    <source>
        <strain evidence="1">BeijingLab</strain>
    </source>
</reference>
<comment type="caution">
    <text evidence="1">The sequence shown here is derived from an EMBL/GenBank/DDBJ whole genome shotgun (WGS) entry which is preliminary data.</text>
</comment>
<evidence type="ECO:0000313" key="1">
    <source>
        <dbReference type="EMBL" id="KAJ8733380.1"/>
    </source>
</evidence>
<sequence>MEKTFCFFVLAICAASAASLPDGRIVGGLPAGANQFRYAVSIQQLSQLNQPTRGHKCGGVLISPRHVLTTASCTDNENTVPTTVINPTEYRVFAGGINLNNDNNPEQIRVIVNITRHPGYTGSPMFAHNIAVLTLNNPFNSTIATPLAIPHESFQPAEGAECVTAGWGSQNLSSSASVTQMYSRKVITNQMFCSLMLGANILPSMICASPFDRPTTACVGDFGNGLVCNGGLTGILSMTTPNCQEQAYPEVYTRVANYTTWIRSATAGASVIQPGLAALVLFSLLQIITAKIIS</sequence>
<dbReference type="Proteomes" id="UP001231649">
    <property type="component" value="Chromosome 11"/>
</dbReference>
<evidence type="ECO:0000313" key="2">
    <source>
        <dbReference type="Proteomes" id="UP001231649"/>
    </source>
</evidence>
<keyword evidence="2" id="KW-1185">Reference proteome</keyword>
<organism evidence="1 2">
    <name type="scientific">Mythimna loreyi</name>
    <dbReference type="NCBI Taxonomy" id="667449"/>
    <lineage>
        <taxon>Eukaryota</taxon>
        <taxon>Metazoa</taxon>
        <taxon>Ecdysozoa</taxon>
        <taxon>Arthropoda</taxon>
        <taxon>Hexapoda</taxon>
        <taxon>Insecta</taxon>
        <taxon>Pterygota</taxon>
        <taxon>Neoptera</taxon>
        <taxon>Endopterygota</taxon>
        <taxon>Lepidoptera</taxon>
        <taxon>Glossata</taxon>
        <taxon>Ditrysia</taxon>
        <taxon>Noctuoidea</taxon>
        <taxon>Noctuidae</taxon>
        <taxon>Noctuinae</taxon>
        <taxon>Hadenini</taxon>
        <taxon>Mythimna</taxon>
    </lineage>
</organism>
<protein>
    <submittedName>
        <fullName evidence="1">Uncharacterized protein</fullName>
    </submittedName>
</protein>
<dbReference type="EMBL" id="CM056787">
    <property type="protein sequence ID" value="KAJ8733380.1"/>
    <property type="molecule type" value="Genomic_DNA"/>
</dbReference>
<accession>A0ACC2R7E3</accession>
<proteinExistence type="predicted"/>